<dbReference type="Pfam" id="PF10036">
    <property type="entry name" value="RLL"/>
    <property type="match status" value="1"/>
</dbReference>
<dbReference type="Proteomes" id="UP000515163">
    <property type="component" value="Unplaced"/>
</dbReference>
<organism evidence="1 2">
    <name type="scientific">Actinia tenebrosa</name>
    <name type="common">Australian red waratah sea anemone</name>
    <dbReference type="NCBI Taxonomy" id="6105"/>
    <lineage>
        <taxon>Eukaryota</taxon>
        <taxon>Metazoa</taxon>
        <taxon>Cnidaria</taxon>
        <taxon>Anthozoa</taxon>
        <taxon>Hexacorallia</taxon>
        <taxon>Actiniaria</taxon>
        <taxon>Actiniidae</taxon>
        <taxon>Actinia</taxon>
    </lineage>
</organism>
<sequence length="255" mass="29262">MFKRKLTALEYHHPDTFNVDSEEECRNLVVWLEDQKIRFYKIEDREALRDVKNDNWTKSLTKYLLDLQCPLLSKQKTSVMDWLLSHAIRLEYSENAQKFNSLVKEEKESSQSEENTGFTQDLLNITTDDPDLKAGIISLSRLLNLPEHHDHFVLLQAIRSLIDAKLSQEAIQESGKKKKEKESVSKKSSDIISLHRTDLGFDTGDPAVNEAAKILRLLHVAELRDLQTKINEAIVRVQAVTANPKTDQKLGRVGK</sequence>
<dbReference type="FunCoup" id="A0A6P8HPP6">
    <property type="interactions" value="2305"/>
</dbReference>
<dbReference type="InterPro" id="IPR019265">
    <property type="entry name" value="RTRAF"/>
</dbReference>
<proteinExistence type="predicted"/>
<gene>
    <name evidence="2" type="primary">LOC116291579</name>
</gene>
<reference evidence="2" key="1">
    <citation type="submission" date="2025-08" db="UniProtKB">
        <authorList>
            <consortium name="RefSeq"/>
        </authorList>
    </citation>
    <scope>IDENTIFICATION</scope>
    <source>
        <tissue evidence="2">Tentacle</tissue>
    </source>
</reference>
<dbReference type="OrthoDB" id="514167at2759"/>
<evidence type="ECO:0000313" key="2">
    <source>
        <dbReference type="RefSeq" id="XP_031554612.1"/>
    </source>
</evidence>
<keyword evidence="1" id="KW-1185">Reference proteome</keyword>
<dbReference type="AlphaFoldDB" id="A0A6P8HPP6"/>
<dbReference type="RefSeq" id="XP_031554612.1">
    <property type="nucleotide sequence ID" value="XM_031698752.1"/>
</dbReference>
<evidence type="ECO:0000313" key="1">
    <source>
        <dbReference type="Proteomes" id="UP000515163"/>
    </source>
</evidence>
<dbReference type="KEGG" id="aten:116291579"/>
<accession>A0A6P8HPP6</accession>
<dbReference type="PANTHER" id="PTHR15924">
    <property type="entry name" value="CLE"/>
    <property type="match status" value="1"/>
</dbReference>
<dbReference type="InParanoid" id="A0A6P8HPP6"/>
<protein>
    <submittedName>
        <fullName evidence="2">RNA transcription, translation and transport factor protein-like</fullName>
    </submittedName>
</protein>
<name>A0A6P8HPP6_ACTTE</name>
<dbReference type="GeneID" id="116291579"/>